<keyword evidence="2" id="KW-0812">Transmembrane</keyword>
<protein>
    <submittedName>
        <fullName evidence="3">Uncharacterized protein</fullName>
    </submittedName>
</protein>
<evidence type="ECO:0000256" key="2">
    <source>
        <dbReference type="SAM" id="Phobius"/>
    </source>
</evidence>
<keyword evidence="2" id="KW-1133">Transmembrane helix</keyword>
<evidence type="ECO:0000313" key="4">
    <source>
        <dbReference type="Proteomes" id="UP001220022"/>
    </source>
</evidence>
<dbReference type="EMBL" id="JARHTQ010000012">
    <property type="protein sequence ID" value="MDF2257786.1"/>
    <property type="molecule type" value="Genomic_DNA"/>
</dbReference>
<dbReference type="RefSeq" id="WP_275816170.1">
    <property type="nucleotide sequence ID" value="NZ_BAAANM010000002.1"/>
</dbReference>
<sequence>MLANVAPLWIIGLACLIAAAVGGAVKVSGSEIPAISSPAARGAVAVIGVVALGLGLGAYLNDSSASGSPNGSASQSSAASPSGYPSDPPPSHSAAPPISPPPSPSPSPTPTPTPTPPPPPTPTVPTPTAGRVRWHGTLVLGGYGGTGGGWWLDRVPPTQAPVGDLSYGDPNEVVGNAIVAWDGPGAPQQQQCSDALGTHLGQHVVDARAGAMGCFKTWDGRVGYFTVAGEPGPDRENVEVTVWDRP</sequence>
<evidence type="ECO:0000256" key="1">
    <source>
        <dbReference type="SAM" id="MobiDB-lite"/>
    </source>
</evidence>
<keyword evidence="2" id="KW-0472">Membrane</keyword>
<reference evidence="3 4" key="1">
    <citation type="submission" date="2023-03" db="EMBL/GenBank/DDBJ databases">
        <title>Draft genome sequence of type strain Streptomyces ferralitis JCM 14344.</title>
        <authorList>
            <person name="Klaysubun C."/>
            <person name="Duangmal K."/>
        </authorList>
    </citation>
    <scope>NUCLEOTIDE SEQUENCE [LARGE SCALE GENOMIC DNA]</scope>
    <source>
        <strain evidence="3 4">JCM 14344</strain>
    </source>
</reference>
<feature type="region of interest" description="Disordered" evidence="1">
    <location>
        <begin position="64"/>
        <end position="130"/>
    </location>
</feature>
<comment type="caution">
    <text evidence="3">The sequence shown here is derived from an EMBL/GenBank/DDBJ whole genome shotgun (WGS) entry which is preliminary data.</text>
</comment>
<feature type="transmembrane region" description="Helical" evidence="2">
    <location>
        <begin position="39"/>
        <end position="60"/>
    </location>
</feature>
<feature type="transmembrane region" description="Helical" evidence="2">
    <location>
        <begin position="6"/>
        <end position="27"/>
    </location>
</feature>
<name>A0ABT5Z1U1_9ACTN</name>
<proteinExistence type="predicted"/>
<accession>A0ABT5Z1U1</accession>
<organism evidence="3 4">
    <name type="scientific">Streptantibioticus ferralitis</name>
    <dbReference type="NCBI Taxonomy" id="236510"/>
    <lineage>
        <taxon>Bacteria</taxon>
        <taxon>Bacillati</taxon>
        <taxon>Actinomycetota</taxon>
        <taxon>Actinomycetes</taxon>
        <taxon>Kitasatosporales</taxon>
        <taxon>Streptomycetaceae</taxon>
        <taxon>Streptantibioticus</taxon>
    </lineage>
</organism>
<feature type="compositionally biased region" description="Low complexity" evidence="1">
    <location>
        <begin position="64"/>
        <end position="85"/>
    </location>
</feature>
<dbReference type="Proteomes" id="UP001220022">
    <property type="component" value="Unassembled WGS sequence"/>
</dbReference>
<evidence type="ECO:0000313" key="3">
    <source>
        <dbReference type="EMBL" id="MDF2257786.1"/>
    </source>
</evidence>
<keyword evidence="4" id="KW-1185">Reference proteome</keyword>
<feature type="compositionally biased region" description="Pro residues" evidence="1">
    <location>
        <begin position="86"/>
        <end position="125"/>
    </location>
</feature>
<gene>
    <name evidence="3" type="ORF">P2L57_19340</name>
</gene>